<dbReference type="AlphaFoldDB" id="A0A8J5MVA0"/>
<sequence length="219" mass="22515">MERVVLLVLALVGMVSPMPSGASPWAVRSSLCSPGDPPAVCQLKKSKCVPISKALIGPAGPVNSVLTCANTTGVVPDPLFFMGIGMAFAQGNPETLVDHVTSDPSASIAIRRCVFNATGLANPDLTLNRTAVAARVTSALVTPTMVAAVAAVIPFCPEPVDYRLTDLITCLETACMNSVPVSPFMAMGASFGAAKTPSGFSPVSPTRTNMLSMGYFGAP</sequence>
<evidence type="ECO:0000313" key="2">
    <source>
        <dbReference type="EMBL" id="KAG7164647.1"/>
    </source>
</evidence>
<evidence type="ECO:0000256" key="1">
    <source>
        <dbReference type="SAM" id="SignalP"/>
    </source>
</evidence>
<dbReference type="Proteomes" id="UP000747542">
    <property type="component" value="Unassembled WGS sequence"/>
</dbReference>
<dbReference type="EMBL" id="JAHLQT010024959">
    <property type="protein sequence ID" value="KAG7164647.1"/>
    <property type="molecule type" value="Genomic_DNA"/>
</dbReference>
<evidence type="ECO:0000313" key="3">
    <source>
        <dbReference type="Proteomes" id="UP000747542"/>
    </source>
</evidence>
<reference evidence="2" key="1">
    <citation type="journal article" date="2021" name="Sci. Adv.">
        <title>The American lobster genome reveals insights on longevity, neural, and immune adaptations.</title>
        <authorList>
            <person name="Polinski J.M."/>
            <person name="Zimin A.V."/>
            <person name="Clark K.F."/>
            <person name="Kohn A.B."/>
            <person name="Sadowski N."/>
            <person name="Timp W."/>
            <person name="Ptitsyn A."/>
            <person name="Khanna P."/>
            <person name="Romanova D.Y."/>
            <person name="Williams P."/>
            <person name="Greenwood S.J."/>
            <person name="Moroz L.L."/>
            <person name="Walt D.R."/>
            <person name="Bodnar A.G."/>
        </authorList>
    </citation>
    <scope>NUCLEOTIDE SEQUENCE</scope>
    <source>
        <strain evidence="2">GMGI-L3</strain>
    </source>
</reference>
<gene>
    <name evidence="2" type="ORF">Hamer_G005036</name>
</gene>
<feature type="chain" id="PRO_5035229471" evidence="1">
    <location>
        <begin position="23"/>
        <end position="219"/>
    </location>
</feature>
<name>A0A8J5MVA0_HOMAM</name>
<proteinExistence type="predicted"/>
<keyword evidence="1" id="KW-0732">Signal</keyword>
<dbReference type="OrthoDB" id="6365967at2759"/>
<protein>
    <submittedName>
        <fullName evidence="2">Uncharacterized protein</fullName>
    </submittedName>
</protein>
<organism evidence="2 3">
    <name type="scientific">Homarus americanus</name>
    <name type="common">American lobster</name>
    <dbReference type="NCBI Taxonomy" id="6706"/>
    <lineage>
        <taxon>Eukaryota</taxon>
        <taxon>Metazoa</taxon>
        <taxon>Ecdysozoa</taxon>
        <taxon>Arthropoda</taxon>
        <taxon>Crustacea</taxon>
        <taxon>Multicrustacea</taxon>
        <taxon>Malacostraca</taxon>
        <taxon>Eumalacostraca</taxon>
        <taxon>Eucarida</taxon>
        <taxon>Decapoda</taxon>
        <taxon>Pleocyemata</taxon>
        <taxon>Astacidea</taxon>
        <taxon>Nephropoidea</taxon>
        <taxon>Nephropidae</taxon>
        <taxon>Homarus</taxon>
    </lineage>
</organism>
<accession>A0A8J5MVA0</accession>
<comment type="caution">
    <text evidence="2">The sequence shown here is derived from an EMBL/GenBank/DDBJ whole genome shotgun (WGS) entry which is preliminary data.</text>
</comment>
<feature type="signal peptide" evidence="1">
    <location>
        <begin position="1"/>
        <end position="22"/>
    </location>
</feature>
<keyword evidence="3" id="KW-1185">Reference proteome</keyword>